<gene>
    <name evidence="5" type="ORF">BJX67DRAFT_391052</name>
</gene>
<keyword evidence="6" id="KW-1185">Reference proteome</keyword>
<dbReference type="PIRSF" id="PIRSF007663">
    <property type="entry name" value="UCP007663"/>
    <property type="match status" value="1"/>
</dbReference>
<feature type="domain" description="Glycosyl hydrolase family 95 N-terminal" evidence="2">
    <location>
        <begin position="28"/>
        <end position="279"/>
    </location>
</feature>
<dbReference type="RefSeq" id="XP_070881766.1">
    <property type="nucleotide sequence ID" value="XM_071034709.1"/>
</dbReference>
<proteinExistence type="predicted"/>
<dbReference type="Proteomes" id="UP001610432">
    <property type="component" value="Unassembled WGS sequence"/>
</dbReference>
<feature type="signal peptide" evidence="1">
    <location>
        <begin position="1"/>
        <end position="20"/>
    </location>
</feature>
<dbReference type="PANTHER" id="PTHR31084:SF0">
    <property type="entry name" value="ALPHA-L-FUCOSIDASE 2"/>
    <property type="match status" value="1"/>
</dbReference>
<comment type="caution">
    <text evidence="5">The sequence shown here is derived from an EMBL/GenBank/DDBJ whole genome shotgun (WGS) entry which is preliminary data.</text>
</comment>
<organism evidence="5 6">
    <name type="scientific">Aspergillus lucknowensis</name>
    <dbReference type="NCBI Taxonomy" id="176173"/>
    <lineage>
        <taxon>Eukaryota</taxon>
        <taxon>Fungi</taxon>
        <taxon>Dikarya</taxon>
        <taxon>Ascomycota</taxon>
        <taxon>Pezizomycotina</taxon>
        <taxon>Eurotiomycetes</taxon>
        <taxon>Eurotiomycetidae</taxon>
        <taxon>Eurotiales</taxon>
        <taxon>Aspergillaceae</taxon>
        <taxon>Aspergillus</taxon>
        <taxon>Aspergillus subgen. Nidulantes</taxon>
    </lineage>
</organism>
<dbReference type="InterPro" id="IPR027414">
    <property type="entry name" value="GH95_N_dom"/>
</dbReference>
<dbReference type="EMBL" id="JBFXLQ010000061">
    <property type="protein sequence ID" value="KAL2862787.1"/>
    <property type="molecule type" value="Genomic_DNA"/>
</dbReference>
<protein>
    <submittedName>
        <fullName evidence="5">Six-hairpin glycosidase-like protein</fullName>
    </submittedName>
</protein>
<dbReference type="InterPro" id="IPR016518">
    <property type="entry name" value="Alpha-L-fucosidase"/>
</dbReference>
<dbReference type="Gene3D" id="2.60.40.1180">
    <property type="entry name" value="Golgi alpha-mannosidase II"/>
    <property type="match status" value="1"/>
</dbReference>
<sequence length="806" mass="88581">MSRAFAVLSLIWVEALLVAAASDASHTLWYPQPAESDFFDALPIGNGRLGAMIHGYTDRELITLNEETIWSGGPISNIPPDGPSNLEPLREQIIAGNLTEAGETWAAHFTPEYDDMRRYQPAGELRIDTGHLASRTSLYKRSLDISNGIASVSYDYANVTYKREAFGNFPHNILAFKLSANNPGTLSFDVALSRDRNVTKVSADKSDSLLLYGTGEEDDTHRFASKARLVLDGKRCIPGTLERQVLISKDAGTVHSNSTALRVRGATEVWIVYSVETAHHHPNATVDELATIVDTRLDAVIEHGYAPLRVEAADDYQQYYNRSSIDLGTSGDIGQQDLLQRISNWKNGNNITSDPELMSLQFNYGKYLLIQSSRPGTLPANLQGIWNREFNPAWDSKFTININLEMNYWLAQPLGMPEIAEPVIDLLDRISATGREVATRLYGAEGWCCHHNTDSSGNCMPYHGLTIAAPYPLGGAWLAFEAIEHYRFTGDQDFARNRVLPLLKGILDFIYSWAVEQDGYWITNPSCSPENSYYIPEGMSVAGETTGIDAGAMNDRAIMHEITQGFVEISTALGLDEGVDKAIAFRDKIQGPVAGSFGQILEYSREYEENEPGHRHLSPLVGVHPGTWTTPLTTPEDAAKACTLLRHRMDNGGGGNSWAVTWASVMSARLFDAEHALQYAMELDTRWVFNNLFSRNGGYFQIDGNSGFTAAIIEMFLQSHAGVVHLGPAITSRGLSTGSFKGWIARGGFRVDMSWENGAVTGAEITSLLGNTLNIRVGNGTGFNVNGAEQRGEIETTVGQKIYISV</sequence>
<feature type="domain" description="Glycosyl hydrolase family 95 catalytic" evidence="4">
    <location>
        <begin position="305"/>
        <end position="715"/>
    </location>
</feature>
<dbReference type="InterPro" id="IPR054363">
    <property type="entry name" value="GH95_cat"/>
</dbReference>
<feature type="domain" description="Alpha fucosidase A-like C-terminal" evidence="3">
    <location>
        <begin position="718"/>
        <end position="796"/>
    </location>
</feature>
<name>A0ABR4LEI3_9EURO</name>
<dbReference type="Pfam" id="PF14498">
    <property type="entry name" value="Glyco_hyd_65N_2"/>
    <property type="match status" value="1"/>
</dbReference>
<dbReference type="InterPro" id="IPR008928">
    <property type="entry name" value="6-hairpin_glycosidase_sf"/>
</dbReference>
<dbReference type="InterPro" id="IPR013780">
    <property type="entry name" value="Glyco_hydro_b"/>
</dbReference>
<dbReference type="PANTHER" id="PTHR31084">
    <property type="entry name" value="ALPHA-L-FUCOSIDASE 2"/>
    <property type="match status" value="1"/>
</dbReference>
<feature type="chain" id="PRO_5046265632" evidence="1">
    <location>
        <begin position="21"/>
        <end position="806"/>
    </location>
</feature>
<dbReference type="Pfam" id="PF21307">
    <property type="entry name" value="Glyco_hydro_95_C"/>
    <property type="match status" value="1"/>
</dbReference>
<dbReference type="InterPro" id="IPR049053">
    <property type="entry name" value="AFCA-like_C"/>
</dbReference>
<reference evidence="5 6" key="1">
    <citation type="submission" date="2024-07" db="EMBL/GenBank/DDBJ databases">
        <title>Section-level genome sequencing and comparative genomics of Aspergillus sections Usti and Cavernicolus.</title>
        <authorList>
            <consortium name="Lawrence Berkeley National Laboratory"/>
            <person name="Nybo J.L."/>
            <person name="Vesth T.C."/>
            <person name="Theobald S."/>
            <person name="Frisvad J.C."/>
            <person name="Larsen T.O."/>
            <person name="Kjaerboelling I."/>
            <person name="Rothschild-Mancinelli K."/>
            <person name="Lyhne E.K."/>
            <person name="Kogle M.E."/>
            <person name="Barry K."/>
            <person name="Clum A."/>
            <person name="Na H."/>
            <person name="Ledsgaard L."/>
            <person name="Lin J."/>
            <person name="Lipzen A."/>
            <person name="Kuo A."/>
            <person name="Riley R."/>
            <person name="Mondo S."/>
            <person name="Labutti K."/>
            <person name="Haridas S."/>
            <person name="Pangalinan J."/>
            <person name="Salamov A.A."/>
            <person name="Simmons B.A."/>
            <person name="Magnuson J.K."/>
            <person name="Chen J."/>
            <person name="Drula E."/>
            <person name="Henrissat B."/>
            <person name="Wiebenga A."/>
            <person name="Lubbers R.J."/>
            <person name="Gomes A.C."/>
            <person name="Macurrencykelacurrency M.R."/>
            <person name="Stajich J."/>
            <person name="Grigoriev I.V."/>
            <person name="Mortensen U.H."/>
            <person name="De Vries R.P."/>
            <person name="Baker S.E."/>
            <person name="Andersen M.R."/>
        </authorList>
    </citation>
    <scope>NUCLEOTIDE SEQUENCE [LARGE SCALE GENOMIC DNA]</scope>
    <source>
        <strain evidence="5 6">CBS 449.75</strain>
    </source>
</reference>
<dbReference type="Gene3D" id="2.70.98.50">
    <property type="entry name" value="putative glycoside hydrolase family protein from bacillus halodurans"/>
    <property type="match status" value="1"/>
</dbReference>
<evidence type="ECO:0000313" key="5">
    <source>
        <dbReference type="EMBL" id="KAL2862787.1"/>
    </source>
</evidence>
<evidence type="ECO:0000259" key="4">
    <source>
        <dbReference type="Pfam" id="PF22124"/>
    </source>
</evidence>
<evidence type="ECO:0000259" key="3">
    <source>
        <dbReference type="Pfam" id="PF21307"/>
    </source>
</evidence>
<keyword evidence="1" id="KW-0732">Signal</keyword>
<evidence type="ECO:0000259" key="2">
    <source>
        <dbReference type="Pfam" id="PF14498"/>
    </source>
</evidence>
<accession>A0ABR4LEI3</accession>
<dbReference type="SUPFAM" id="SSF48208">
    <property type="entry name" value="Six-hairpin glycosidases"/>
    <property type="match status" value="1"/>
</dbReference>
<dbReference type="GeneID" id="98149781"/>
<dbReference type="Pfam" id="PF22124">
    <property type="entry name" value="Glyco_hydro_95_cat"/>
    <property type="match status" value="1"/>
</dbReference>
<evidence type="ECO:0000256" key="1">
    <source>
        <dbReference type="SAM" id="SignalP"/>
    </source>
</evidence>
<evidence type="ECO:0000313" key="6">
    <source>
        <dbReference type="Proteomes" id="UP001610432"/>
    </source>
</evidence>